<dbReference type="STRING" id="106634.TVD_08405"/>
<feature type="binding site" evidence="5">
    <location>
        <begin position="214"/>
        <end position="217"/>
    </location>
    <ligand>
        <name>pyridoxal 5'-phosphate</name>
        <dbReference type="ChEBI" id="CHEBI:597326"/>
    </ligand>
</feature>
<dbReference type="RefSeq" id="WP_018938045.1">
    <property type="nucleotide sequence ID" value="NZ_CP011367.1"/>
</dbReference>
<feature type="modified residue" description="N6-(pyridoxal phosphate)lysine" evidence="5">
    <location>
        <position position="243"/>
    </location>
</feature>
<dbReference type="GO" id="GO:0042802">
    <property type="term" value="F:identical protein binding"/>
    <property type="evidence" value="ECO:0007669"/>
    <property type="project" value="TreeGrafter"/>
</dbReference>
<dbReference type="NCBIfam" id="TIGR00707">
    <property type="entry name" value="argD"/>
    <property type="match status" value="1"/>
</dbReference>
<keyword evidence="5" id="KW-0055">Arginine biosynthesis</keyword>
<dbReference type="GO" id="GO:0003992">
    <property type="term" value="F:N2-acetyl-L-ornithine:2-oxoglutarate 5-aminotransferase activity"/>
    <property type="evidence" value="ECO:0007669"/>
    <property type="project" value="UniProtKB-UniRule"/>
</dbReference>
<comment type="miscellaneous">
    <text evidence="5">May also have succinyldiaminopimelate aminotransferase activity, thus carrying out the corresponding step in lysine biosynthesis.</text>
</comment>
<comment type="similarity">
    <text evidence="5">Belongs to the class-III pyridoxal-phosphate-dependent aminotransferase family. ArgD subfamily.</text>
</comment>
<dbReference type="OrthoDB" id="9770449at2"/>
<dbReference type="KEGG" id="tvr:TVD_08405"/>
<evidence type="ECO:0000256" key="3">
    <source>
        <dbReference type="ARBA" id="ARBA00022679"/>
    </source>
</evidence>
<dbReference type="Proteomes" id="UP000064201">
    <property type="component" value="Chromosome"/>
</dbReference>
<comment type="pathway">
    <text evidence="5">Amino-acid biosynthesis; L-arginine biosynthesis; N(2)-acetyl-L-ornithine from L-glutamate: step 4/4.</text>
</comment>
<dbReference type="EMBL" id="CP011367">
    <property type="protein sequence ID" value="AKJ95378.1"/>
    <property type="molecule type" value="Genomic_DNA"/>
</dbReference>
<organism evidence="6 7">
    <name type="scientific">Thioalkalivibrio versutus</name>
    <dbReference type="NCBI Taxonomy" id="106634"/>
    <lineage>
        <taxon>Bacteria</taxon>
        <taxon>Pseudomonadati</taxon>
        <taxon>Pseudomonadota</taxon>
        <taxon>Gammaproteobacteria</taxon>
        <taxon>Chromatiales</taxon>
        <taxon>Ectothiorhodospiraceae</taxon>
        <taxon>Thioalkalivibrio</taxon>
    </lineage>
</organism>
<protein>
    <recommendedName>
        <fullName evidence="5">Acetylornithine aminotransferase</fullName>
        <shortName evidence="5">ACOAT</shortName>
        <ecNumber evidence="5">2.6.1.11</ecNumber>
    </recommendedName>
</protein>
<dbReference type="NCBIfam" id="NF002325">
    <property type="entry name" value="PRK01278.1"/>
    <property type="match status" value="1"/>
</dbReference>
<dbReference type="Gene3D" id="3.90.1150.10">
    <property type="entry name" value="Aspartate Aminotransferase, domain 1"/>
    <property type="match status" value="1"/>
</dbReference>
<dbReference type="InterPro" id="IPR004636">
    <property type="entry name" value="AcOrn/SuccOrn_fam"/>
</dbReference>
<dbReference type="InterPro" id="IPR049704">
    <property type="entry name" value="Aminotrans_3_PPA_site"/>
</dbReference>
<dbReference type="InterPro" id="IPR015421">
    <property type="entry name" value="PyrdxlP-dep_Trfase_major"/>
</dbReference>
<dbReference type="Pfam" id="PF00202">
    <property type="entry name" value="Aminotran_3"/>
    <property type="match status" value="1"/>
</dbReference>
<dbReference type="GO" id="GO:0030170">
    <property type="term" value="F:pyridoxal phosphate binding"/>
    <property type="evidence" value="ECO:0007669"/>
    <property type="project" value="InterPro"/>
</dbReference>
<gene>
    <name evidence="5" type="primary">argD</name>
    <name evidence="6" type="ORF">TVD_08405</name>
</gene>
<comment type="catalytic activity">
    <reaction evidence="5">
        <text>N(2)-acetyl-L-ornithine + 2-oxoglutarate = N-acetyl-L-glutamate 5-semialdehyde + L-glutamate</text>
        <dbReference type="Rhea" id="RHEA:18049"/>
        <dbReference type="ChEBI" id="CHEBI:16810"/>
        <dbReference type="ChEBI" id="CHEBI:29123"/>
        <dbReference type="ChEBI" id="CHEBI:29985"/>
        <dbReference type="ChEBI" id="CHEBI:57805"/>
        <dbReference type="EC" id="2.6.1.11"/>
    </reaction>
</comment>
<dbReference type="GO" id="GO:0005737">
    <property type="term" value="C:cytoplasm"/>
    <property type="evidence" value="ECO:0007669"/>
    <property type="project" value="UniProtKB-SubCell"/>
</dbReference>
<dbReference type="PROSITE" id="PS00600">
    <property type="entry name" value="AA_TRANSFER_CLASS_3"/>
    <property type="match status" value="1"/>
</dbReference>
<comment type="cofactor">
    <cofactor evidence="5">
        <name>pyridoxal 5'-phosphate</name>
        <dbReference type="ChEBI" id="CHEBI:597326"/>
    </cofactor>
    <text evidence="5">Binds 1 pyridoxal phosphate per subunit.</text>
</comment>
<keyword evidence="5" id="KW-0963">Cytoplasm</keyword>
<evidence type="ECO:0000256" key="2">
    <source>
        <dbReference type="ARBA" id="ARBA00022605"/>
    </source>
</evidence>
<proteinExistence type="inferred from homology"/>
<evidence type="ECO:0000313" key="7">
    <source>
        <dbReference type="Proteomes" id="UP000064201"/>
    </source>
</evidence>
<accession>A0A0G3G2C7</accession>
<dbReference type="InterPro" id="IPR005814">
    <property type="entry name" value="Aminotrans_3"/>
</dbReference>
<dbReference type="InterPro" id="IPR015422">
    <property type="entry name" value="PyrdxlP-dep_Trfase_small"/>
</dbReference>
<dbReference type="SUPFAM" id="SSF53383">
    <property type="entry name" value="PLP-dependent transferases"/>
    <property type="match status" value="1"/>
</dbReference>
<keyword evidence="3 5" id="KW-0808">Transferase</keyword>
<dbReference type="HAMAP" id="MF_01107">
    <property type="entry name" value="ArgD_aminotrans_3"/>
    <property type="match status" value="1"/>
</dbReference>
<dbReference type="Gene3D" id="3.40.640.10">
    <property type="entry name" value="Type I PLP-dependent aspartate aminotransferase-like (Major domain)"/>
    <property type="match status" value="1"/>
</dbReference>
<keyword evidence="7" id="KW-1185">Reference proteome</keyword>
<dbReference type="EC" id="2.6.1.11" evidence="5"/>
<dbReference type="PATRIC" id="fig|106634.4.peg.1720"/>
<keyword evidence="2 5" id="KW-0028">Amino-acid biosynthesis</keyword>
<feature type="binding site" evidence="5">
    <location>
        <position position="128"/>
    </location>
    <ligand>
        <name>pyridoxal 5'-phosphate</name>
        <dbReference type="ChEBI" id="CHEBI:597326"/>
    </ligand>
</feature>
<comment type="subunit">
    <text evidence="5">Homodimer.</text>
</comment>
<feature type="binding site" evidence="5">
    <location>
        <position position="272"/>
    </location>
    <ligand>
        <name>pyridoxal 5'-phosphate</name>
        <dbReference type="ChEBI" id="CHEBI:597326"/>
    </ligand>
</feature>
<dbReference type="GO" id="GO:0006526">
    <property type="term" value="P:L-arginine biosynthetic process"/>
    <property type="evidence" value="ECO:0007669"/>
    <property type="project" value="UniProtKB-UniRule"/>
</dbReference>
<reference evidence="6 7" key="1">
    <citation type="submission" date="2015-04" db="EMBL/GenBank/DDBJ databases">
        <title>Complete Sequence for the Genome of the Thioalkalivibrio versutus D301.</title>
        <authorList>
            <person name="Mu T."/>
            <person name="Zhou J."/>
            <person name="Xu X."/>
        </authorList>
    </citation>
    <scope>NUCLEOTIDE SEQUENCE [LARGE SCALE GENOMIC DNA]</scope>
    <source>
        <strain evidence="6 7">D301</strain>
    </source>
</reference>
<evidence type="ECO:0000256" key="5">
    <source>
        <dbReference type="HAMAP-Rule" id="MF_01107"/>
    </source>
</evidence>
<sequence length="398" mass="42668">MNDALQNTYKRLPVAFERGEGAWLWDTDGKRYLDALSGIAVCGLGHAHPKVAQAICDQASTLVHTSNLYRIPLQEQLARRLCKLAGMDRAFFCNSGAEANEAAIKLARLHGRARGIAEPKIVVMEGSFHGRTLATLSATGNPKVRAGFEPLVSGFVHVPHGDFDAVEALAEDPDVVAILVEPVTGEGGIHVPPPGYLRRLRELADRKDWLLMLDEIQAGIGRTGYWFAFQHEGITPDVVSLAKGLGNGIPIGANLVAGAARELFSPGMHGTTFGGNPLVCRAALAVLDVMQDEALCEQAARQGEFLLGRLRDRLSDHPGVVAVRGRGLMIGVELDRPAGELVMAALERGLILNVTADRVIRLLPPLIIDDEQVEQIAATVADLVDAFLSSSVPKEVSA</sequence>
<keyword evidence="4 5" id="KW-0663">Pyridoxal phosphate</keyword>
<feature type="binding site" evidence="5">
    <location>
        <position position="271"/>
    </location>
    <ligand>
        <name>N(2)-acetyl-L-ornithine</name>
        <dbReference type="ChEBI" id="CHEBI:57805"/>
    </ligand>
</feature>
<comment type="subcellular location">
    <subcellularLocation>
        <location evidence="5">Cytoplasm</location>
    </subcellularLocation>
</comment>
<keyword evidence="1 5" id="KW-0032">Aminotransferase</keyword>
<evidence type="ECO:0000256" key="1">
    <source>
        <dbReference type="ARBA" id="ARBA00022576"/>
    </source>
</evidence>
<dbReference type="PIRSF" id="PIRSF000521">
    <property type="entry name" value="Transaminase_4ab_Lys_Orn"/>
    <property type="match status" value="1"/>
</dbReference>
<dbReference type="InterPro" id="IPR015424">
    <property type="entry name" value="PyrdxlP-dep_Trfase"/>
</dbReference>
<evidence type="ECO:0000256" key="4">
    <source>
        <dbReference type="ARBA" id="ARBA00022898"/>
    </source>
</evidence>
<dbReference type="InterPro" id="IPR050103">
    <property type="entry name" value="Class-III_PLP-dep_AT"/>
</dbReference>
<dbReference type="UniPathway" id="UPA00068">
    <property type="reaction ID" value="UER00109"/>
</dbReference>
<dbReference type="AlphaFoldDB" id="A0A0G3G2C7"/>
<dbReference type="NCBIfam" id="NF002874">
    <property type="entry name" value="PRK03244.1"/>
    <property type="match status" value="1"/>
</dbReference>
<dbReference type="PANTHER" id="PTHR11986">
    <property type="entry name" value="AMINOTRANSFERASE CLASS III"/>
    <property type="match status" value="1"/>
</dbReference>
<feature type="binding site" evidence="5">
    <location>
        <position position="131"/>
    </location>
    <ligand>
        <name>N(2)-acetyl-L-ornithine</name>
        <dbReference type="ChEBI" id="CHEBI:57805"/>
    </ligand>
</feature>
<dbReference type="CDD" id="cd00610">
    <property type="entry name" value="OAT_like"/>
    <property type="match status" value="1"/>
</dbReference>
<dbReference type="FunFam" id="3.40.640.10:FF:000004">
    <property type="entry name" value="Acetylornithine aminotransferase"/>
    <property type="match status" value="1"/>
</dbReference>
<evidence type="ECO:0000313" key="6">
    <source>
        <dbReference type="EMBL" id="AKJ95378.1"/>
    </source>
</evidence>
<name>A0A0G3G2C7_9GAMM</name>
<feature type="binding site" evidence="5">
    <location>
        <begin position="96"/>
        <end position="97"/>
    </location>
    <ligand>
        <name>pyridoxal 5'-phosphate</name>
        <dbReference type="ChEBI" id="CHEBI:597326"/>
    </ligand>
</feature>
<dbReference type="PANTHER" id="PTHR11986:SF79">
    <property type="entry name" value="ACETYLORNITHINE AMINOTRANSFERASE, MITOCHONDRIAL"/>
    <property type="match status" value="1"/>
</dbReference>